<feature type="region of interest" description="Disordered" evidence="2">
    <location>
        <begin position="331"/>
        <end position="350"/>
    </location>
</feature>
<dbReference type="GO" id="GO:0030246">
    <property type="term" value="F:carbohydrate binding"/>
    <property type="evidence" value="ECO:0007669"/>
    <property type="project" value="InterPro"/>
</dbReference>
<evidence type="ECO:0000256" key="1">
    <source>
        <dbReference type="ARBA" id="ARBA00022729"/>
    </source>
</evidence>
<evidence type="ECO:0000313" key="7">
    <source>
        <dbReference type="Proteomes" id="UP000239590"/>
    </source>
</evidence>
<reference evidence="7" key="1">
    <citation type="submission" date="2018-02" db="EMBL/GenBank/DDBJ databases">
        <title>Genome sequencing of Solimonas sp. HR-BB.</title>
        <authorList>
            <person name="Lee Y."/>
            <person name="Jeon C.O."/>
        </authorList>
    </citation>
    <scope>NUCLEOTIDE SEQUENCE [LARGE SCALE GENOMIC DNA]</scope>
    <source>
        <strain evidence="7">HR-U</strain>
    </source>
</reference>
<keyword evidence="7" id="KW-1185">Reference proteome</keyword>
<evidence type="ECO:0000256" key="3">
    <source>
        <dbReference type="SAM" id="SignalP"/>
    </source>
</evidence>
<organism evidence="6 7">
    <name type="scientific">Siphonobacter curvatus</name>
    <dbReference type="NCBI Taxonomy" id="2094562"/>
    <lineage>
        <taxon>Bacteria</taxon>
        <taxon>Pseudomonadati</taxon>
        <taxon>Bacteroidota</taxon>
        <taxon>Cytophagia</taxon>
        <taxon>Cytophagales</taxon>
        <taxon>Cytophagaceae</taxon>
        <taxon>Siphonobacter</taxon>
    </lineage>
</organism>
<sequence>MSLRKSKSSRLAVLVSLAGILLWGCAQQSSPTGGEKDLIPPKVVRIVPENQTINFKGRVVELEFDEYINIDNLNQQLLITPAIEGTFDFKTYPKGVRITFDQDFRANTTYTLNFRNAFKDVTERNPARNVKLVFSTGPQLDSLRLQGTVKELLTDKPVFDALVGLYQQSDTLKFSKNKPYYLTKTDSSGRFDLENMAPGQYRLAAIKDVNNNLFYNTEKEQIGFYPNPITLPGFTGSPELKITAADQSPQRTPKTVATSRSFSLLYPRGLQAMQVRFERKEDSLTYAFIEPNQLRFYNILNTTDTVRATITVQDSLNRDFTHTQKIRFRERGKRDADTRESMEVKVSPKTGEDQEQLFQVTIDFSKPITQFNPLRVEIQEDTIRQVMFSANDYQWNPYRTQLKIEKELKFRRDVRSIFPKGTFISIEGDTAQAIRLLNPLRDPEKYGTISGEVRNVQSDFIVELLSAADYKVVRSLRNQTPYTFKSVPAGTYRLRLVLDVNKNGRWDAGNPDAFIPPEAIILFPGEIKLKANFELLGNDFTLP</sequence>
<dbReference type="EMBL" id="PTRA01000008">
    <property type="protein sequence ID" value="PQA53716.1"/>
    <property type="molecule type" value="Genomic_DNA"/>
</dbReference>
<feature type="domain" description="Rhamnogalacturonan lyase" evidence="5">
    <location>
        <begin position="164"/>
        <end position="207"/>
    </location>
</feature>
<dbReference type="Pfam" id="PF14686">
    <property type="entry name" value="fn3_3"/>
    <property type="match status" value="1"/>
</dbReference>
<dbReference type="SUPFAM" id="SSF49452">
    <property type="entry name" value="Starch-binding domain-like"/>
    <property type="match status" value="1"/>
</dbReference>
<dbReference type="InterPro" id="IPR029413">
    <property type="entry name" value="RG-lyase_II"/>
</dbReference>
<proteinExistence type="predicted"/>
<evidence type="ECO:0000259" key="5">
    <source>
        <dbReference type="Pfam" id="PF14686"/>
    </source>
</evidence>
<dbReference type="InterPro" id="IPR032812">
    <property type="entry name" value="SbsA_Ig"/>
</dbReference>
<feature type="chain" id="PRO_5015573077" description="SbsA Ig-like domain-containing protein" evidence="3">
    <location>
        <begin position="29"/>
        <end position="543"/>
    </location>
</feature>
<protein>
    <recommendedName>
        <fullName evidence="8">SbsA Ig-like domain-containing protein</fullName>
    </recommendedName>
</protein>
<evidence type="ECO:0008006" key="8">
    <source>
        <dbReference type="Google" id="ProtNLM"/>
    </source>
</evidence>
<keyword evidence="1 3" id="KW-0732">Signal</keyword>
<feature type="compositionally biased region" description="Basic and acidic residues" evidence="2">
    <location>
        <begin position="331"/>
        <end position="343"/>
    </location>
</feature>
<name>A0A2S7IFD9_9BACT</name>
<evidence type="ECO:0000259" key="4">
    <source>
        <dbReference type="Pfam" id="PF13205"/>
    </source>
</evidence>
<evidence type="ECO:0000313" key="6">
    <source>
        <dbReference type="EMBL" id="PQA53716.1"/>
    </source>
</evidence>
<comment type="caution">
    <text evidence="6">The sequence shown here is derived from an EMBL/GenBank/DDBJ whole genome shotgun (WGS) entry which is preliminary data.</text>
</comment>
<accession>A0A2S7IFD9</accession>
<dbReference type="Proteomes" id="UP000239590">
    <property type="component" value="Unassembled WGS sequence"/>
</dbReference>
<dbReference type="InterPro" id="IPR013784">
    <property type="entry name" value="Carb-bd-like_fold"/>
</dbReference>
<feature type="signal peptide" evidence="3">
    <location>
        <begin position="1"/>
        <end position="28"/>
    </location>
</feature>
<dbReference type="Pfam" id="PF13205">
    <property type="entry name" value="Big_5"/>
    <property type="match status" value="1"/>
</dbReference>
<gene>
    <name evidence="6" type="ORF">C5O19_23850</name>
</gene>
<feature type="domain" description="SbsA Ig-like" evidence="4">
    <location>
        <begin position="39"/>
        <end position="136"/>
    </location>
</feature>
<dbReference type="AlphaFoldDB" id="A0A2S7IFD9"/>
<evidence type="ECO:0000256" key="2">
    <source>
        <dbReference type="SAM" id="MobiDB-lite"/>
    </source>
</evidence>
<dbReference type="Gene3D" id="2.60.40.1120">
    <property type="entry name" value="Carboxypeptidase-like, regulatory domain"/>
    <property type="match status" value="1"/>
</dbReference>
<dbReference type="RefSeq" id="WP_104715882.1">
    <property type="nucleotide sequence ID" value="NZ_PTRA01000008.1"/>
</dbReference>
<dbReference type="OrthoDB" id="9809989at2"/>